<organism evidence="2 3">
    <name type="scientific">Pycnococcus provasolii</name>
    <dbReference type="NCBI Taxonomy" id="41880"/>
    <lineage>
        <taxon>Eukaryota</taxon>
        <taxon>Viridiplantae</taxon>
        <taxon>Chlorophyta</taxon>
        <taxon>Pseudoscourfieldiophyceae</taxon>
        <taxon>Pseudoscourfieldiales</taxon>
        <taxon>Pycnococcaceae</taxon>
        <taxon>Pycnococcus</taxon>
    </lineage>
</organism>
<reference evidence="2" key="1">
    <citation type="submission" date="2020-10" db="EMBL/GenBank/DDBJ databases">
        <title>Unveiling of a novel bifunctional photoreceptor, Dualchrome1, isolated from a cosmopolitan green alga.</title>
        <authorList>
            <person name="Suzuki S."/>
            <person name="Kawachi M."/>
        </authorList>
    </citation>
    <scope>NUCLEOTIDE SEQUENCE</scope>
    <source>
        <strain evidence="2">NIES 2893</strain>
    </source>
</reference>
<dbReference type="AlphaFoldDB" id="A0A830HTN2"/>
<evidence type="ECO:0000313" key="2">
    <source>
        <dbReference type="EMBL" id="GHP09090.1"/>
    </source>
</evidence>
<keyword evidence="3" id="KW-1185">Reference proteome</keyword>
<comment type="caution">
    <text evidence="2">The sequence shown here is derived from an EMBL/GenBank/DDBJ whole genome shotgun (WGS) entry which is preliminary data.</text>
</comment>
<accession>A0A830HTN2</accession>
<evidence type="ECO:0000256" key="1">
    <source>
        <dbReference type="SAM" id="MobiDB-lite"/>
    </source>
</evidence>
<protein>
    <submittedName>
        <fullName evidence="2">Uncharacterized protein</fullName>
    </submittedName>
</protein>
<feature type="region of interest" description="Disordered" evidence="1">
    <location>
        <begin position="151"/>
        <end position="177"/>
    </location>
</feature>
<name>A0A830HTN2_9CHLO</name>
<feature type="compositionally biased region" description="Polar residues" evidence="1">
    <location>
        <begin position="152"/>
        <end position="164"/>
    </location>
</feature>
<evidence type="ECO:0000313" key="3">
    <source>
        <dbReference type="Proteomes" id="UP000660262"/>
    </source>
</evidence>
<proteinExistence type="predicted"/>
<sequence length="255" mass="26323">MPPVPDVSVTASSAMTSTSSPLVTVVEPSDAIDTFASALGAYAEMSGQVDVTVVLPVLVIDTSPPADTVASVATVTSSVDPFVNVAAPVLDTSSVDPLVNVAASMLDTSSVDPLITVAAPTLDTSSVDPLITVVAAALVLLTDASLVTDTSKTASTSTPGSPARTSRPPVPEVSDRLTGPRKNRFVCPLVDGGTYKVVHLTLRRLLSVACIKGRFQRIFVACFAVGAPADHAHASHGLFERADLLRFECVQKPES</sequence>
<dbReference type="Proteomes" id="UP000660262">
    <property type="component" value="Unassembled WGS sequence"/>
</dbReference>
<dbReference type="EMBL" id="BNJQ01000023">
    <property type="protein sequence ID" value="GHP09090.1"/>
    <property type="molecule type" value="Genomic_DNA"/>
</dbReference>
<gene>
    <name evidence="2" type="ORF">PPROV_000782700</name>
</gene>